<dbReference type="SMART" id="SM00829">
    <property type="entry name" value="PKS_ER"/>
    <property type="match status" value="1"/>
</dbReference>
<dbReference type="OrthoDB" id="8709at2157"/>
<dbReference type="InterPro" id="IPR013149">
    <property type="entry name" value="ADH-like_C"/>
</dbReference>
<dbReference type="EMBL" id="AE017261">
    <property type="protein sequence ID" value="AAT43431.1"/>
    <property type="molecule type" value="Genomic_DNA"/>
</dbReference>
<sequence length="317" mass="34980">MRAIVLERFGIENIKIEDIDDESPGIPVKITMAGLNPVDYSTVNGNIMYGVKPMPHVPGSEAIGIAMADGNYIKRGDRVIIYNRIFDGTCEQCIKGNEHLCLNGGILGVASNGVYREMIKLPEMNLFKIPDSIDDHVAASMGVGALTAYRALKTMNIEAGKTILVYGAGNTGIFTAQLARIFGLETYVVSRKKDLERYNINVLDSVPEDFKADYIINPLGGSIFEESLRHIKTGGKIVTFGILTGREAKIDIGSLYANEIKIYGSTGGTRKDLLELIKIISMNRIYLPVEKTFSLWDLKEAMNYFKNRSTGRILLKA</sequence>
<dbReference type="eggNOG" id="arCOG01458">
    <property type="taxonomic scope" value="Archaea"/>
</dbReference>
<name>Q6L0S1_PICTO</name>
<dbReference type="GO" id="GO:0004022">
    <property type="term" value="F:alcohol dehydrogenase (NAD+) activity"/>
    <property type="evidence" value="ECO:0007669"/>
    <property type="project" value="UniProtKB-EC"/>
</dbReference>
<dbReference type="PANTHER" id="PTHR43401">
    <property type="entry name" value="L-THREONINE 3-DEHYDROGENASE"/>
    <property type="match status" value="1"/>
</dbReference>
<reference evidence="5 6" key="1">
    <citation type="journal article" date="2004" name="Proc. Natl. Acad. Sci. U.S.A.">
        <title>Genome sequence of Picrophilus torridus and its implications for life around pH 0.</title>
        <authorList>
            <person name="Futterer O."/>
            <person name="Angelov A."/>
            <person name="Liesegang H."/>
            <person name="Gottschalk G."/>
            <person name="Schleper C."/>
            <person name="Schepers B."/>
            <person name="Dock C."/>
            <person name="Antranikian G."/>
            <person name="Liebl W."/>
        </authorList>
    </citation>
    <scope>NUCLEOTIDE SEQUENCE [LARGE SCALE GENOMIC DNA]</scope>
    <source>
        <strain evidence="6">ATCC 700027 / DSM 9790 / JCM 10055 / NBRC 100828</strain>
    </source>
</reference>
<dbReference type="HOGENOM" id="CLU_026673_3_4_2"/>
<keyword evidence="3 5" id="KW-0560">Oxidoreductase</keyword>
<proteinExistence type="predicted"/>
<dbReference type="SUPFAM" id="SSF50129">
    <property type="entry name" value="GroES-like"/>
    <property type="match status" value="1"/>
</dbReference>
<dbReference type="PaxDb" id="263820-PTO0846"/>
<dbReference type="EC" id="1.1.1.1" evidence="5"/>
<dbReference type="SUPFAM" id="SSF51735">
    <property type="entry name" value="NAD(P)-binding Rossmann-fold domains"/>
    <property type="match status" value="1"/>
</dbReference>
<dbReference type="KEGG" id="pto:PTO0846"/>
<dbReference type="InParanoid" id="Q6L0S1"/>
<evidence type="ECO:0000256" key="3">
    <source>
        <dbReference type="ARBA" id="ARBA00023002"/>
    </source>
</evidence>
<protein>
    <submittedName>
        <fullName evidence="5">Zinc-binding alcohol dehydrogenase</fullName>
        <ecNumber evidence="5">1.1.1.1</ecNumber>
    </submittedName>
</protein>
<dbReference type="AlphaFoldDB" id="Q6L0S1"/>
<dbReference type="GO" id="GO:0046872">
    <property type="term" value="F:metal ion binding"/>
    <property type="evidence" value="ECO:0007669"/>
    <property type="project" value="UniProtKB-KW"/>
</dbReference>
<dbReference type="Gene3D" id="3.90.180.10">
    <property type="entry name" value="Medium-chain alcohol dehydrogenases, catalytic domain"/>
    <property type="match status" value="1"/>
</dbReference>
<keyword evidence="1" id="KW-0479">Metal-binding</keyword>
<evidence type="ECO:0000259" key="4">
    <source>
        <dbReference type="SMART" id="SM00829"/>
    </source>
</evidence>
<dbReference type="GO" id="GO:0044281">
    <property type="term" value="P:small molecule metabolic process"/>
    <property type="evidence" value="ECO:0007669"/>
    <property type="project" value="UniProtKB-ARBA"/>
</dbReference>
<feature type="domain" description="Enoyl reductase (ER)" evidence="4">
    <location>
        <begin position="10"/>
        <end position="315"/>
    </location>
</feature>
<evidence type="ECO:0000256" key="1">
    <source>
        <dbReference type="ARBA" id="ARBA00022723"/>
    </source>
</evidence>
<evidence type="ECO:0000313" key="5">
    <source>
        <dbReference type="EMBL" id="AAT43431.1"/>
    </source>
</evidence>
<gene>
    <name evidence="5" type="ordered locus">PTO0846</name>
</gene>
<dbReference type="RefSeq" id="WP_011177647.1">
    <property type="nucleotide sequence ID" value="NC_005877.1"/>
</dbReference>
<accession>Q6L0S1</accession>
<dbReference type="GO" id="GO:0030554">
    <property type="term" value="F:adenyl nucleotide binding"/>
    <property type="evidence" value="ECO:0007669"/>
    <property type="project" value="UniProtKB-ARBA"/>
</dbReference>
<dbReference type="STRING" id="263820.PTO0846"/>
<dbReference type="InterPro" id="IPR011032">
    <property type="entry name" value="GroES-like_sf"/>
</dbReference>
<dbReference type="Gene3D" id="3.40.50.720">
    <property type="entry name" value="NAD(P)-binding Rossmann-like Domain"/>
    <property type="match status" value="1"/>
</dbReference>
<dbReference type="Pfam" id="PF00107">
    <property type="entry name" value="ADH_zinc_N"/>
    <property type="match status" value="1"/>
</dbReference>
<dbReference type="BRENDA" id="1.1.1.1">
    <property type="organism ID" value="7518"/>
</dbReference>
<organism evidence="5 6">
    <name type="scientific">Picrophilus torridus (strain ATCC 700027 / DSM 9790 / JCM 10055 / NBRC 100828 / KAW 2/3)</name>
    <dbReference type="NCBI Taxonomy" id="1122961"/>
    <lineage>
        <taxon>Archaea</taxon>
        <taxon>Methanobacteriati</taxon>
        <taxon>Thermoplasmatota</taxon>
        <taxon>Thermoplasmata</taxon>
        <taxon>Thermoplasmatales</taxon>
        <taxon>Picrophilaceae</taxon>
        <taxon>Picrophilus</taxon>
    </lineage>
</organism>
<keyword evidence="2" id="KW-0862">Zinc</keyword>
<dbReference type="FunCoup" id="Q6L0S1">
    <property type="interactions" value="17"/>
</dbReference>
<dbReference type="GO" id="GO:0051262">
    <property type="term" value="P:protein tetramerization"/>
    <property type="evidence" value="ECO:0007669"/>
    <property type="project" value="UniProtKB-ARBA"/>
</dbReference>
<dbReference type="Proteomes" id="UP000000438">
    <property type="component" value="Chromosome"/>
</dbReference>
<dbReference type="InterPro" id="IPR036291">
    <property type="entry name" value="NAD(P)-bd_dom_sf"/>
</dbReference>
<dbReference type="InterPro" id="IPR020843">
    <property type="entry name" value="ER"/>
</dbReference>
<dbReference type="InterPro" id="IPR013154">
    <property type="entry name" value="ADH-like_N"/>
</dbReference>
<dbReference type="PANTHER" id="PTHR43401:SF2">
    <property type="entry name" value="L-THREONINE 3-DEHYDROGENASE"/>
    <property type="match status" value="1"/>
</dbReference>
<evidence type="ECO:0000313" key="6">
    <source>
        <dbReference type="Proteomes" id="UP000000438"/>
    </source>
</evidence>
<dbReference type="InterPro" id="IPR050129">
    <property type="entry name" value="Zn_alcohol_dh"/>
</dbReference>
<dbReference type="GeneID" id="2843922"/>
<dbReference type="GO" id="GO:0043168">
    <property type="term" value="F:anion binding"/>
    <property type="evidence" value="ECO:0007669"/>
    <property type="project" value="UniProtKB-ARBA"/>
</dbReference>
<evidence type="ECO:0000256" key="2">
    <source>
        <dbReference type="ARBA" id="ARBA00022833"/>
    </source>
</evidence>
<dbReference type="Pfam" id="PF08240">
    <property type="entry name" value="ADH_N"/>
    <property type="match status" value="1"/>
</dbReference>